<dbReference type="GO" id="GO:0003700">
    <property type="term" value="F:DNA-binding transcription factor activity"/>
    <property type="evidence" value="ECO:0007669"/>
    <property type="project" value="InterPro"/>
</dbReference>
<protein>
    <submittedName>
        <fullName evidence="5">DNA-binding FadR family transcriptional regulator</fullName>
    </submittedName>
</protein>
<reference evidence="5" key="1">
    <citation type="submission" date="2023-07" db="EMBL/GenBank/DDBJ databases">
        <title>Genomic Encyclopedia of Type Strains, Phase IV (KMG-IV): sequencing the most valuable type-strain genomes for metagenomic binning, comparative biology and taxonomic classification.</title>
        <authorList>
            <person name="Goeker M."/>
        </authorList>
    </citation>
    <scope>NUCLEOTIDE SEQUENCE</scope>
    <source>
        <strain evidence="5">DSM 21202</strain>
    </source>
</reference>
<dbReference type="InterPro" id="IPR036390">
    <property type="entry name" value="WH_DNA-bd_sf"/>
</dbReference>
<dbReference type="GO" id="GO:0003677">
    <property type="term" value="F:DNA binding"/>
    <property type="evidence" value="ECO:0007669"/>
    <property type="project" value="UniProtKB-KW"/>
</dbReference>
<dbReference type="SUPFAM" id="SSF46785">
    <property type="entry name" value="Winged helix' DNA-binding domain"/>
    <property type="match status" value="1"/>
</dbReference>
<keyword evidence="3" id="KW-0804">Transcription</keyword>
<keyword evidence="1" id="KW-0805">Transcription regulation</keyword>
<dbReference type="SMART" id="SM00345">
    <property type="entry name" value="HTH_GNTR"/>
    <property type="match status" value="1"/>
</dbReference>
<dbReference type="InterPro" id="IPR036388">
    <property type="entry name" value="WH-like_DNA-bd_sf"/>
</dbReference>
<dbReference type="SUPFAM" id="SSF48008">
    <property type="entry name" value="GntR ligand-binding domain-like"/>
    <property type="match status" value="1"/>
</dbReference>
<sequence length="257" mass="27526">MSGVLQRAITDLRPRNSHGQVVGTLGREIVAGVYPPGSILPGEGELGGRFGVSRTVLREAMKTLAAKSLIEARTRVGTRVLERHRWNLLDHDVLSWRVEAGLDDAFVAHLATMRLAFEPAAAALAAEQATDEDIARLHEIVDRMGDAGHDRASIARTDLEFHLAIAEMSRNPFMLAIGSLIEAALTISLKHSSPASDRALIAEVAGNHRAIVDAIAQRDEAATRAAMARVIELGSERTLRSLGKTAGAATERSGGPR</sequence>
<dbReference type="SMART" id="SM00895">
    <property type="entry name" value="FCD"/>
    <property type="match status" value="1"/>
</dbReference>
<dbReference type="PANTHER" id="PTHR43537">
    <property type="entry name" value="TRANSCRIPTIONAL REGULATOR, GNTR FAMILY"/>
    <property type="match status" value="1"/>
</dbReference>
<proteinExistence type="predicted"/>
<evidence type="ECO:0000256" key="1">
    <source>
        <dbReference type="ARBA" id="ARBA00023015"/>
    </source>
</evidence>
<evidence type="ECO:0000256" key="2">
    <source>
        <dbReference type="ARBA" id="ARBA00023125"/>
    </source>
</evidence>
<dbReference type="InterPro" id="IPR000524">
    <property type="entry name" value="Tscrpt_reg_HTH_GntR"/>
</dbReference>
<dbReference type="Proteomes" id="UP001229244">
    <property type="component" value="Unassembled WGS sequence"/>
</dbReference>
<dbReference type="Gene3D" id="1.10.10.10">
    <property type="entry name" value="Winged helix-like DNA-binding domain superfamily/Winged helix DNA-binding domain"/>
    <property type="match status" value="1"/>
</dbReference>
<dbReference type="Pfam" id="PF00392">
    <property type="entry name" value="GntR"/>
    <property type="match status" value="1"/>
</dbReference>
<evidence type="ECO:0000313" key="6">
    <source>
        <dbReference type="Proteomes" id="UP001229244"/>
    </source>
</evidence>
<evidence type="ECO:0000259" key="4">
    <source>
        <dbReference type="PROSITE" id="PS50949"/>
    </source>
</evidence>
<evidence type="ECO:0000256" key="3">
    <source>
        <dbReference type="ARBA" id="ARBA00023163"/>
    </source>
</evidence>
<keyword evidence="6" id="KW-1185">Reference proteome</keyword>
<accession>A0AAE4ARE0</accession>
<dbReference type="InterPro" id="IPR011711">
    <property type="entry name" value="GntR_C"/>
</dbReference>
<comment type="caution">
    <text evidence="5">The sequence shown here is derived from an EMBL/GenBank/DDBJ whole genome shotgun (WGS) entry which is preliminary data.</text>
</comment>
<name>A0AAE4ARE0_9HYPH</name>
<organism evidence="5 6">
    <name type="scientific">Amorphus orientalis</name>
    <dbReference type="NCBI Taxonomy" id="649198"/>
    <lineage>
        <taxon>Bacteria</taxon>
        <taxon>Pseudomonadati</taxon>
        <taxon>Pseudomonadota</taxon>
        <taxon>Alphaproteobacteria</taxon>
        <taxon>Hyphomicrobiales</taxon>
        <taxon>Amorphaceae</taxon>
        <taxon>Amorphus</taxon>
    </lineage>
</organism>
<dbReference type="Pfam" id="PF07729">
    <property type="entry name" value="FCD"/>
    <property type="match status" value="1"/>
</dbReference>
<dbReference type="Gene3D" id="1.20.120.530">
    <property type="entry name" value="GntR ligand-binding domain-like"/>
    <property type="match status" value="1"/>
</dbReference>
<keyword evidence="2 5" id="KW-0238">DNA-binding</keyword>
<feature type="domain" description="HTH gntR-type" evidence="4">
    <location>
        <begin position="15"/>
        <end position="83"/>
    </location>
</feature>
<gene>
    <name evidence="5" type="ORF">J2S73_000192</name>
</gene>
<dbReference type="PANTHER" id="PTHR43537:SF44">
    <property type="entry name" value="GNTR FAMILY REGULATORY PROTEIN"/>
    <property type="match status" value="1"/>
</dbReference>
<dbReference type="InterPro" id="IPR008920">
    <property type="entry name" value="TF_FadR/GntR_C"/>
</dbReference>
<dbReference type="RefSeq" id="WP_306883552.1">
    <property type="nucleotide sequence ID" value="NZ_JAUSUL010000001.1"/>
</dbReference>
<dbReference type="AlphaFoldDB" id="A0AAE4ARE0"/>
<dbReference type="EMBL" id="JAUSUL010000001">
    <property type="protein sequence ID" value="MDQ0313755.1"/>
    <property type="molecule type" value="Genomic_DNA"/>
</dbReference>
<dbReference type="PROSITE" id="PS50949">
    <property type="entry name" value="HTH_GNTR"/>
    <property type="match status" value="1"/>
</dbReference>
<evidence type="ECO:0000313" key="5">
    <source>
        <dbReference type="EMBL" id="MDQ0313755.1"/>
    </source>
</evidence>
<dbReference type="PRINTS" id="PR00035">
    <property type="entry name" value="HTHGNTR"/>
</dbReference>
<dbReference type="CDD" id="cd07377">
    <property type="entry name" value="WHTH_GntR"/>
    <property type="match status" value="1"/>
</dbReference>